<accession>A0A562TGH8</accession>
<feature type="domain" description="Pseudouridine synthase I TruA alpha/beta" evidence="8">
    <location>
        <begin position="155"/>
        <end position="248"/>
    </location>
</feature>
<evidence type="ECO:0000256" key="3">
    <source>
        <dbReference type="ARBA" id="ARBA00023235"/>
    </source>
</evidence>
<dbReference type="RefSeq" id="WP_145711954.1">
    <property type="nucleotide sequence ID" value="NZ_BAAAFY010000001.1"/>
</dbReference>
<keyword evidence="10" id="KW-1185">Reference proteome</keyword>
<evidence type="ECO:0000313" key="10">
    <source>
        <dbReference type="Proteomes" id="UP000316778"/>
    </source>
</evidence>
<dbReference type="Gene3D" id="3.30.70.660">
    <property type="entry name" value="Pseudouridine synthase I, catalytic domain, C-terminal subdomain"/>
    <property type="match status" value="1"/>
</dbReference>
<dbReference type="InterPro" id="IPR020103">
    <property type="entry name" value="PsdUridine_synth_cat_dom_sf"/>
</dbReference>
<evidence type="ECO:0000256" key="4">
    <source>
        <dbReference type="HAMAP-Rule" id="MF_00171"/>
    </source>
</evidence>
<comment type="caution">
    <text evidence="4">Lacks conserved residue(s) required for the propagation of feature annotation.</text>
</comment>
<dbReference type="PANTHER" id="PTHR11142:SF0">
    <property type="entry name" value="TRNA PSEUDOURIDINE SYNTHASE-LIKE 1"/>
    <property type="match status" value="1"/>
</dbReference>
<protein>
    <recommendedName>
        <fullName evidence="4">tRNA pseudouridine synthase A</fullName>
        <ecNumber evidence="4">5.4.99.12</ecNumber>
    </recommendedName>
    <alternativeName>
        <fullName evidence="4">tRNA pseudouridine(38-40) synthase</fullName>
    </alternativeName>
    <alternativeName>
        <fullName evidence="4">tRNA pseudouridylate synthase I</fullName>
    </alternativeName>
    <alternativeName>
        <fullName evidence="4">tRNA-uridine isomerase I</fullName>
    </alternativeName>
</protein>
<comment type="similarity">
    <text evidence="1 4 7">Belongs to the tRNA pseudouridine synthase TruA family.</text>
</comment>
<dbReference type="Gene3D" id="3.30.70.580">
    <property type="entry name" value="Pseudouridine synthase I, catalytic domain, N-terminal subdomain"/>
    <property type="match status" value="1"/>
</dbReference>
<organism evidence="9 10">
    <name type="scientific">Chitinophaga japonensis</name>
    <name type="common">Flexibacter japonensis</name>
    <dbReference type="NCBI Taxonomy" id="104662"/>
    <lineage>
        <taxon>Bacteria</taxon>
        <taxon>Pseudomonadati</taxon>
        <taxon>Bacteroidota</taxon>
        <taxon>Chitinophagia</taxon>
        <taxon>Chitinophagales</taxon>
        <taxon>Chitinophagaceae</taxon>
        <taxon>Chitinophaga</taxon>
    </lineage>
</organism>
<dbReference type="PANTHER" id="PTHR11142">
    <property type="entry name" value="PSEUDOURIDYLATE SYNTHASE"/>
    <property type="match status" value="1"/>
</dbReference>
<feature type="binding site" evidence="4 6">
    <location>
        <position position="115"/>
    </location>
    <ligand>
        <name>substrate</name>
    </ligand>
</feature>
<dbReference type="GO" id="GO:0160147">
    <property type="term" value="F:tRNA pseudouridine(38-40) synthase activity"/>
    <property type="evidence" value="ECO:0007669"/>
    <property type="project" value="UniProtKB-EC"/>
</dbReference>
<dbReference type="EC" id="5.4.99.12" evidence="4"/>
<comment type="subunit">
    <text evidence="4">Homodimer.</text>
</comment>
<dbReference type="AlphaFoldDB" id="A0A562TGH8"/>
<name>A0A562TGH8_CHIJA</name>
<proteinExistence type="inferred from homology"/>
<dbReference type="InterPro" id="IPR020097">
    <property type="entry name" value="PsdUridine_synth_TruA_a/b_dom"/>
</dbReference>
<dbReference type="EMBL" id="VLLG01000002">
    <property type="protein sequence ID" value="TWI92423.1"/>
    <property type="molecule type" value="Genomic_DNA"/>
</dbReference>
<comment type="function">
    <text evidence="4">Formation of pseudouridine at positions 38, 39 and 40 in the anticodon stem and loop of transfer RNAs.</text>
</comment>
<evidence type="ECO:0000256" key="6">
    <source>
        <dbReference type="PIRSR" id="PIRSR001430-2"/>
    </source>
</evidence>
<evidence type="ECO:0000313" key="9">
    <source>
        <dbReference type="EMBL" id="TWI92423.1"/>
    </source>
</evidence>
<dbReference type="OrthoDB" id="9811823at2"/>
<feature type="active site" description="Nucleophile" evidence="4 5">
    <location>
        <position position="58"/>
    </location>
</feature>
<dbReference type="CDD" id="cd02570">
    <property type="entry name" value="PseudoU_synth_EcTruA"/>
    <property type="match status" value="1"/>
</dbReference>
<comment type="catalytic activity">
    <reaction evidence="4 7">
        <text>uridine(38/39/40) in tRNA = pseudouridine(38/39/40) in tRNA</text>
        <dbReference type="Rhea" id="RHEA:22376"/>
        <dbReference type="Rhea" id="RHEA-COMP:10085"/>
        <dbReference type="Rhea" id="RHEA-COMP:10087"/>
        <dbReference type="ChEBI" id="CHEBI:65314"/>
        <dbReference type="ChEBI" id="CHEBI:65315"/>
        <dbReference type="EC" id="5.4.99.12"/>
    </reaction>
</comment>
<dbReference type="GO" id="GO:0003723">
    <property type="term" value="F:RNA binding"/>
    <property type="evidence" value="ECO:0007669"/>
    <property type="project" value="InterPro"/>
</dbReference>
<keyword evidence="2 4" id="KW-0819">tRNA processing</keyword>
<evidence type="ECO:0000256" key="1">
    <source>
        <dbReference type="ARBA" id="ARBA00009375"/>
    </source>
</evidence>
<dbReference type="Proteomes" id="UP000316778">
    <property type="component" value="Unassembled WGS sequence"/>
</dbReference>
<dbReference type="Pfam" id="PF01416">
    <property type="entry name" value="PseudoU_synth_1"/>
    <property type="match status" value="1"/>
</dbReference>
<evidence type="ECO:0000256" key="7">
    <source>
        <dbReference type="RuleBase" id="RU003792"/>
    </source>
</evidence>
<dbReference type="GO" id="GO:0031119">
    <property type="term" value="P:tRNA pseudouridine synthesis"/>
    <property type="evidence" value="ECO:0007669"/>
    <property type="project" value="UniProtKB-UniRule"/>
</dbReference>
<dbReference type="SUPFAM" id="SSF55120">
    <property type="entry name" value="Pseudouridine synthase"/>
    <property type="match status" value="1"/>
</dbReference>
<dbReference type="NCBIfam" id="TIGR00071">
    <property type="entry name" value="hisT_truA"/>
    <property type="match status" value="1"/>
</dbReference>
<evidence type="ECO:0000256" key="5">
    <source>
        <dbReference type="PIRSR" id="PIRSR001430-1"/>
    </source>
</evidence>
<dbReference type="FunFam" id="3.30.70.580:FF:000001">
    <property type="entry name" value="tRNA pseudouridine synthase A"/>
    <property type="match status" value="1"/>
</dbReference>
<dbReference type="InterPro" id="IPR001406">
    <property type="entry name" value="PsdUridine_synth_TruA"/>
</dbReference>
<gene>
    <name evidence="4" type="primary">truA</name>
    <name evidence="9" type="ORF">LX66_1812</name>
</gene>
<sequence length="260" mass="29699">MTGLAASNRYFIEVSYKGTTFAGFQVQENADTVQAAIDRALSILFRDRIVTTGSSRTDAGVHALQNFLHFDTALPLHPQFLYKINAILPQDIVLKAVYQVPPDAHARFAALGRSYEYYLYTRKDPFMRDRGYYFPYRIDLDKLEAAAAIVKDYTDFTTFSKRNTQVKTFLCAIQESYWTVKDTHFVYNVAANRFLRGMVRGLVGTMLRVGRGRLSLEEFRQVIEGRDCTRADFAVPPQGLFLVQVAYPEGLLDRVLMQDK</sequence>
<dbReference type="HAMAP" id="MF_00171">
    <property type="entry name" value="TruA"/>
    <property type="match status" value="1"/>
</dbReference>
<evidence type="ECO:0000259" key="8">
    <source>
        <dbReference type="Pfam" id="PF01416"/>
    </source>
</evidence>
<dbReference type="InterPro" id="IPR020095">
    <property type="entry name" value="PsdUridine_synth_TruA_C"/>
</dbReference>
<reference evidence="9 10" key="1">
    <citation type="journal article" date="2013" name="Stand. Genomic Sci.">
        <title>Genomic Encyclopedia of Type Strains, Phase I: The one thousand microbial genomes (KMG-I) project.</title>
        <authorList>
            <person name="Kyrpides N.C."/>
            <person name="Woyke T."/>
            <person name="Eisen J.A."/>
            <person name="Garrity G."/>
            <person name="Lilburn T.G."/>
            <person name="Beck B.J."/>
            <person name="Whitman W.B."/>
            <person name="Hugenholtz P."/>
            <person name="Klenk H.P."/>
        </authorList>
    </citation>
    <scope>NUCLEOTIDE SEQUENCE [LARGE SCALE GENOMIC DNA]</scope>
    <source>
        <strain evidence="9 10">DSM 13484</strain>
    </source>
</reference>
<comment type="caution">
    <text evidence="9">The sequence shown here is derived from an EMBL/GenBank/DDBJ whole genome shotgun (WGS) entry which is preliminary data.</text>
</comment>
<evidence type="ECO:0000256" key="2">
    <source>
        <dbReference type="ARBA" id="ARBA00022694"/>
    </source>
</evidence>
<dbReference type="PIRSF" id="PIRSF001430">
    <property type="entry name" value="tRNA_psdUrid_synth"/>
    <property type="match status" value="1"/>
</dbReference>
<dbReference type="InterPro" id="IPR020094">
    <property type="entry name" value="TruA/RsuA/RluB/E/F_N"/>
</dbReference>
<keyword evidence="3 4" id="KW-0413">Isomerase</keyword>